<dbReference type="Gene3D" id="1.20.120.1760">
    <property type="match status" value="1"/>
</dbReference>
<dbReference type="InterPro" id="IPR000462">
    <property type="entry name" value="CDP-OH_P_trans"/>
</dbReference>
<keyword evidence="3" id="KW-1185">Reference proteome</keyword>
<reference evidence="2" key="1">
    <citation type="submission" date="2022-03" db="EMBL/GenBank/DDBJ databases">
        <authorList>
            <person name="Vrbovska V."/>
            <person name="Kovarovic V."/>
            <person name="Botka T."/>
            <person name="Pantucek R."/>
        </authorList>
    </citation>
    <scope>NUCLEOTIDE SEQUENCE</scope>
    <source>
        <strain evidence="2">CCM 2609</strain>
    </source>
</reference>
<dbReference type="RefSeq" id="WP_224187643.1">
    <property type="nucleotide sequence ID" value="NZ_CP083598.1"/>
</dbReference>
<keyword evidence="1" id="KW-1133">Transmembrane helix</keyword>
<sequence length="206" mass="22917">MMVSIYELKPKFQQLLMPIVDKFRSAGITPNQVTVSALLLSILTGVAIALFHDNTWIYLLVPIVMFIRMALNAIDGVMASKYNMKSNLGMLLNELGDVISDLVLYLPFILIVRDEGISVILFIGLSIISEMAGSLVQVIGSKRRYDGPMGKSDRAFLIGLIAFLIVLKINVIPFIHIILYIASLLIVLNIYKRMKNGLKGATYEPQ</sequence>
<organism evidence="2 3">
    <name type="scientific">Macrococcus armenti</name>
    <dbReference type="NCBI Taxonomy" id="2875764"/>
    <lineage>
        <taxon>Bacteria</taxon>
        <taxon>Bacillati</taxon>
        <taxon>Bacillota</taxon>
        <taxon>Bacilli</taxon>
        <taxon>Bacillales</taxon>
        <taxon>Staphylococcaceae</taxon>
        <taxon>Macrococcus</taxon>
    </lineage>
</organism>
<feature type="transmembrane region" description="Helical" evidence="1">
    <location>
        <begin position="117"/>
        <end position="140"/>
    </location>
</feature>
<feature type="transmembrane region" description="Helical" evidence="1">
    <location>
        <begin position="57"/>
        <end position="79"/>
    </location>
</feature>
<proteinExistence type="predicted"/>
<name>A0ABY3ZW53_9STAP</name>
<evidence type="ECO:0000313" key="2">
    <source>
        <dbReference type="EMBL" id="UOB20767.1"/>
    </source>
</evidence>
<evidence type="ECO:0000313" key="3">
    <source>
        <dbReference type="Proteomes" id="UP000830343"/>
    </source>
</evidence>
<feature type="transmembrane region" description="Helical" evidence="1">
    <location>
        <begin position="152"/>
        <end position="169"/>
    </location>
</feature>
<dbReference type="EMBL" id="CP094348">
    <property type="protein sequence ID" value="UOB20767.1"/>
    <property type="molecule type" value="Genomic_DNA"/>
</dbReference>
<feature type="transmembrane region" description="Helical" evidence="1">
    <location>
        <begin position="91"/>
        <end position="111"/>
    </location>
</feature>
<reference evidence="2" key="2">
    <citation type="submission" date="2022-04" db="EMBL/GenBank/DDBJ databases">
        <title>Antimicrobial genetic elements in methicillin-resistant Macrococcus armenti.</title>
        <authorList>
            <person name="Keller J.E."/>
            <person name="Schwendener S."/>
            <person name="Pantucek R."/>
            <person name="Perreten V."/>
        </authorList>
    </citation>
    <scope>NUCLEOTIDE SEQUENCE</scope>
    <source>
        <strain evidence="2">CCM 2609</strain>
    </source>
</reference>
<keyword evidence="1" id="KW-0472">Membrane</keyword>
<evidence type="ECO:0000256" key="1">
    <source>
        <dbReference type="SAM" id="Phobius"/>
    </source>
</evidence>
<accession>A0ABY3ZW53</accession>
<dbReference type="Proteomes" id="UP000830343">
    <property type="component" value="Chromosome"/>
</dbReference>
<keyword evidence="1" id="KW-0812">Transmembrane</keyword>
<dbReference type="InterPro" id="IPR043130">
    <property type="entry name" value="CDP-OH_PTrfase_TM_dom"/>
</dbReference>
<gene>
    <name evidence="2" type="ORF">MRZ06_01390</name>
</gene>
<protein>
    <submittedName>
        <fullName evidence="2">CDP-alcohol phosphatidyltransferase family protein</fullName>
    </submittedName>
</protein>
<feature type="transmembrane region" description="Helical" evidence="1">
    <location>
        <begin position="33"/>
        <end position="51"/>
    </location>
</feature>
<dbReference type="Pfam" id="PF01066">
    <property type="entry name" value="CDP-OH_P_transf"/>
    <property type="match status" value="1"/>
</dbReference>